<gene>
    <name evidence="2" type="ORF">CK203_074809</name>
</gene>
<accession>A0A438DE96</accession>
<sequence>MPSIFSPCDYNMRAIWVTDLGVGFGKIQGDTNHMVETVLRTHNNKIEDAIESLHALSLGDTIARNESQGLDSAMMGNNDTGPAQSEHEYGQTTEQKVEDVQDLKSMFEFGNAMDGSKWLEHASLKEHLQNFLRDNQILKRAVAIQHDRNLEQEERAREVQQLKDVIRQYQEQVRALEVSTFT</sequence>
<organism evidence="2 3">
    <name type="scientific">Vitis vinifera</name>
    <name type="common">Grape</name>
    <dbReference type="NCBI Taxonomy" id="29760"/>
    <lineage>
        <taxon>Eukaryota</taxon>
        <taxon>Viridiplantae</taxon>
        <taxon>Streptophyta</taxon>
        <taxon>Embryophyta</taxon>
        <taxon>Tracheophyta</taxon>
        <taxon>Spermatophyta</taxon>
        <taxon>Magnoliopsida</taxon>
        <taxon>eudicotyledons</taxon>
        <taxon>Gunneridae</taxon>
        <taxon>Pentapetalae</taxon>
        <taxon>rosids</taxon>
        <taxon>Vitales</taxon>
        <taxon>Vitaceae</taxon>
        <taxon>Viteae</taxon>
        <taxon>Vitis</taxon>
    </lineage>
</organism>
<dbReference type="PANTHER" id="PTHR31245">
    <property type="entry name" value="UBIQUITIN SYSTEM COMPONENT CUE PROTEIN"/>
    <property type="match status" value="1"/>
</dbReference>
<dbReference type="EMBL" id="QGNW01001665">
    <property type="protein sequence ID" value="RVW33782.1"/>
    <property type="molecule type" value="Genomic_DNA"/>
</dbReference>
<dbReference type="PANTHER" id="PTHR31245:SF16">
    <property type="entry name" value="UDP-GLUCOSE 6-DEHYDROGENASE"/>
    <property type="match status" value="1"/>
</dbReference>
<evidence type="ECO:0000256" key="1">
    <source>
        <dbReference type="SAM" id="Coils"/>
    </source>
</evidence>
<name>A0A438DE96_VITVI</name>
<evidence type="ECO:0000313" key="3">
    <source>
        <dbReference type="Proteomes" id="UP000288805"/>
    </source>
</evidence>
<dbReference type="Proteomes" id="UP000288805">
    <property type="component" value="Unassembled WGS sequence"/>
</dbReference>
<protein>
    <submittedName>
        <fullName evidence="2">Uncharacterized protein</fullName>
    </submittedName>
</protein>
<feature type="coiled-coil region" evidence="1">
    <location>
        <begin position="152"/>
        <end position="179"/>
    </location>
</feature>
<dbReference type="AlphaFoldDB" id="A0A438DE96"/>
<evidence type="ECO:0000313" key="2">
    <source>
        <dbReference type="EMBL" id="RVW33782.1"/>
    </source>
</evidence>
<comment type="caution">
    <text evidence="2">The sequence shown here is derived from an EMBL/GenBank/DDBJ whole genome shotgun (WGS) entry which is preliminary data.</text>
</comment>
<keyword evidence="1" id="KW-0175">Coiled coil</keyword>
<proteinExistence type="predicted"/>
<reference evidence="2 3" key="1">
    <citation type="journal article" date="2018" name="PLoS Genet.">
        <title>Population sequencing reveals clonal diversity and ancestral inbreeding in the grapevine cultivar Chardonnay.</title>
        <authorList>
            <person name="Roach M.J."/>
            <person name="Johnson D.L."/>
            <person name="Bohlmann J."/>
            <person name="van Vuuren H.J."/>
            <person name="Jones S.J."/>
            <person name="Pretorius I.S."/>
            <person name="Schmidt S.A."/>
            <person name="Borneman A.R."/>
        </authorList>
    </citation>
    <scope>NUCLEOTIDE SEQUENCE [LARGE SCALE GENOMIC DNA]</scope>
    <source>
        <strain evidence="3">cv. Chardonnay</strain>
        <tissue evidence="2">Leaf</tissue>
    </source>
</reference>